<dbReference type="RefSeq" id="WP_111373046.1">
    <property type="nucleotide sequence ID" value="NZ_CP029480.1"/>
</dbReference>
<proteinExistence type="inferred from homology"/>
<evidence type="ECO:0000256" key="4">
    <source>
        <dbReference type="ARBA" id="ARBA00021948"/>
    </source>
</evidence>
<evidence type="ECO:0000256" key="3">
    <source>
        <dbReference type="ARBA" id="ARBA00012953"/>
    </source>
</evidence>
<dbReference type="PANTHER" id="PTHR37311:SF1">
    <property type="entry name" value="2-PHOSPHOSULFOLACTATE PHOSPHATASE-RELATED"/>
    <property type="match status" value="1"/>
</dbReference>
<dbReference type="InterPro" id="IPR005238">
    <property type="entry name" value="ComB-like"/>
</dbReference>
<keyword evidence="5 8" id="KW-0378">Hydrolase</keyword>
<dbReference type="KEGG" id="als:DJ013_16465"/>
<dbReference type="GO" id="GO:0000287">
    <property type="term" value="F:magnesium ion binding"/>
    <property type="evidence" value="ECO:0007669"/>
    <property type="project" value="UniProtKB-UniRule"/>
</dbReference>
<dbReference type="Proteomes" id="UP000249873">
    <property type="component" value="Chromosome"/>
</dbReference>
<evidence type="ECO:0000256" key="1">
    <source>
        <dbReference type="ARBA" id="ARBA00001946"/>
    </source>
</evidence>
<name>A0A2Z4GFC9_9BACT</name>
<evidence type="ECO:0000256" key="7">
    <source>
        <dbReference type="ARBA" id="ARBA00033711"/>
    </source>
</evidence>
<protein>
    <recommendedName>
        <fullName evidence="4 8">Probable 2-phosphosulfolactate phosphatase</fullName>
        <ecNumber evidence="3 8">3.1.3.71</ecNumber>
    </recommendedName>
</protein>
<reference evidence="9 10" key="1">
    <citation type="submission" date="2018-05" db="EMBL/GenBank/DDBJ databases">
        <title>Complete genome sequence of Arcticibacterium luteifluviistationis SM1504T, a cytophagaceae bacterium isolated from Arctic surface seawater.</title>
        <authorList>
            <person name="Li Y."/>
            <person name="Qin Q.-L."/>
        </authorList>
    </citation>
    <scope>NUCLEOTIDE SEQUENCE [LARGE SCALE GENOMIC DNA]</scope>
    <source>
        <strain evidence="9 10">SM1504</strain>
    </source>
</reference>
<evidence type="ECO:0000313" key="10">
    <source>
        <dbReference type="Proteomes" id="UP000249873"/>
    </source>
</evidence>
<dbReference type="GO" id="GO:0050545">
    <property type="term" value="F:sulfopyruvate decarboxylase activity"/>
    <property type="evidence" value="ECO:0007669"/>
    <property type="project" value="TreeGrafter"/>
</dbReference>
<dbReference type="InterPro" id="IPR036702">
    <property type="entry name" value="ComB-like_sf"/>
</dbReference>
<keyword evidence="6 8" id="KW-0460">Magnesium</keyword>
<comment type="catalytic activity">
    <reaction evidence="7 8">
        <text>(2R)-O-phospho-3-sulfolactate + H2O = (2R)-3-sulfolactate + phosphate</text>
        <dbReference type="Rhea" id="RHEA:23416"/>
        <dbReference type="ChEBI" id="CHEBI:15377"/>
        <dbReference type="ChEBI" id="CHEBI:15597"/>
        <dbReference type="ChEBI" id="CHEBI:43474"/>
        <dbReference type="ChEBI" id="CHEBI:58738"/>
        <dbReference type="EC" id="3.1.3.71"/>
    </reaction>
</comment>
<organism evidence="9 10">
    <name type="scientific">Arcticibacterium luteifluviistationis</name>
    <dbReference type="NCBI Taxonomy" id="1784714"/>
    <lineage>
        <taxon>Bacteria</taxon>
        <taxon>Pseudomonadati</taxon>
        <taxon>Bacteroidota</taxon>
        <taxon>Cytophagia</taxon>
        <taxon>Cytophagales</taxon>
        <taxon>Leadbetterellaceae</taxon>
        <taxon>Arcticibacterium</taxon>
    </lineage>
</organism>
<comment type="similarity">
    <text evidence="2 8">Belongs to the ComB family.</text>
</comment>
<dbReference type="OrthoDB" id="4913at2"/>
<evidence type="ECO:0000313" key="9">
    <source>
        <dbReference type="EMBL" id="AWV99678.1"/>
    </source>
</evidence>
<evidence type="ECO:0000256" key="2">
    <source>
        <dbReference type="ARBA" id="ARBA00009997"/>
    </source>
</evidence>
<dbReference type="SUPFAM" id="SSF142823">
    <property type="entry name" value="ComB-like"/>
    <property type="match status" value="1"/>
</dbReference>
<keyword evidence="10" id="KW-1185">Reference proteome</keyword>
<accession>A0A2Z4GFC9</accession>
<dbReference type="AlphaFoldDB" id="A0A2Z4GFC9"/>
<dbReference type="EMBL" id="CP029480">
    <property type="protein sequence ID" value="AWV99678.1"/>
    <property type="molecule type" value="Genomic_DNA"/>
</dbReference>
<sequence length="236" mass="25732">MKRTIDVCLTPNLIEQHDLAGKVVLVTDVFRATSCMVAGLATGVKSITPVLEVDECLKLQAQGYLAGGERHAKMIEGFDLDNSPFSYMDEKAKGKDIAMTTTNGTFAINKAKGKADEILVASFSNLTPTAKYLQSIDKDVLVICAGWKGRPGLEDILFAGALVKKLSETHKNEEDSTHLATAAYDDAEDDMVAYLQRASHLKRLKSLAGDDIPYCLIKDQFDVVVHLVGDKLLLKN</sequence>
<dbReference type="Gene3D" id="3.90.1560.10">
    <property type="entry name" value="ComB-like"/>
    <property type="match status" value="1"/>
</dbReference>
<dbReference type="Pfam" id="PF04029">
    <property type="entry name" value="2-ph_phosp"/>
    <property type="match status" value="1"/>
</dbReference>
<dbReference type="GO" id="GO:0050532">
    <property type="term" value="F:2-phosphosulfolactate phosphatase activity"/>
    <property type="evidence" value="ECO:0007669"/>
    <property type="project" value="UniProtKB-UniRule"/>
</dbReference>
<comment type="cofactor">
    <cofactor evidence="1 8">
        <name>Mg(2+)</name>
        <dbReference type="ChEBI" id="CHEBI:18420"/>
    </cofactor>
</comment>
<dbReference type="EC" id="3.1.3.71" evidence="3 8"/>
<gene>
    <name evidence="8" type="primary">comB</name>
    <name evidence="9" type="ORF">DJ013_16465</name>
</gene>
<evidence type="ECO:0000256" key="6">
    <source>
        <dbReference type="ARBA" id="ARBA00022842"/>
    </source>
</evidence>
<dbReference type="PANTHER" id="PTHR37311">
    <property type="entry name" value="2-PHOSPHOSULFOLACTATE PHOSPHATASE-RELATED"/>
    <property type="match status" value="1"/>
</dbReference>
<evidence type="ECO:0000256" key="8">
    <source>
        <dbReference type="HAMAP-Rule" id="MF_00490"/>
    </source>
</evidence>
<dbReference type="HAMAP" id="MF_00490">
    <property type="entry name" value="ComB"/>
    <property type="match status" value="1"/>
</dbReference>
<evidence type="ECO:0000256" key="5">
    <source>
        <dbReference type="ARBA" id="ARBA00022801"/>
    </source>
</evidence>